<reference evidence="3" key="1">
    <citation type="journal article" date="2017" name="Nat. Ecol. Evol.">
        <title>Genome expansion and lineage-specific genetic innovations in the forest pathogenic fungi Armillaria.</title>
        <authorList>
            <person name="Sipos G."/>
            <person name="Prasanna A.N."/>
            <person name="Walter M.C."/>
            <person name="O'Connor E."/>
            <person name="Balint B."/>
            <person name="Krizsan K."/>
            <person name="Kiss B."/>
            <person name="Hess J."/>
            <person name="Varga T."/>
            <person name="Slot J."/>
            <person name="Riley R."/>
            <person name="Boka B."/>
            <person name="Rigling D."/>
            <person name="Barry K."/>
            <person name="Lee J."/>
            <person name="Mihaltcheva S."/>
            <person name="LaButti K."/>
            <person name="Lipzen A."/>
            <person name="Waldron R."/>
            <person name="Moloney N.M."/>
            <person name="Sperisen C."/>
            <person name="Kredics L."/>
            <person name="Vagvoelgyi C."/>
            <person name="Patrignani A."/>
            <person name="Fitzpatrick D."/>
            <person name="Nagy I."/>
            <person name="Doyle S."/>
            <person name="Anderson J.B."/>
            <person name="Grigoriev I.V."/>
            <person name="Gueldener U."/>
            <person name="Muensterkoetter M."/>
            <person name="Nagy L.G."/>
        </authorList>
    </citation>
    <scope>NUCLEOTIDE SEQUENCE [LARGE SCALE GENOMIC DNA]</scope>
    <source>
        <strain evidence="3">Ar21-2</strain>
    </source>
</reference>
<dbReference type="Proteomes" id="UP000217790">
    <property type="component" value="Unassembled WGS sequence"/>
</dbReference>
<proteinExistence type="predicted"/>
<dbReference type="STRING" id="47427.A0A2H3CNU1"/>
<dbReference type="OMA" id="EACTRNT"/>
<evidence type="ECO:0000259" key="1">
    <source>
        <dbReference type="Pfam" id="PF06985"/>
    </source>
</evidence>
<protein>
    <recommendedName>
        <fullName evidence="1">Heterokaryon incompatibility domain-containing protein</fullName>
    </recommendedName>
</protein>
<gene>
    <name evidence="2" type="ORF">ARMGADRAFT_1170500</name>
</gene>
<dbReference type="Pfam" id="PF06985">
    <property type="entry name" value="HET"/>
    <property type="match status" value="1"/>
</dbReference>
<dbReference type="PANTHER" id="PTHR39596:SF2">
    <property type="entry name" value="HET DOMAIN PROTEIN (AFU_ORTHOLOGUE AFUA_1G17550)-RELATED"/>
    <property type="match status" value="1"/>
</dbReference>
<sequence length="705" mass="78719">MDATLLELPDPLVPANRTFYFKAVKWLGGKHDGYVLAPMKKYLAVRKAQLRTVDEMLVHFQCLFTFGLLESVFERKVPEKLLLSVDSEGNTVMTDENILILLLLWWRHVQQLSQQHPDRYRRWAERVEEDLTSLETLIHRLASFCTSRAQEVAPYFVGMASVAVTVASFRGALFAHGMSAVPKKPGHSFPVSSFFPLIKDAVCSKGWCPLAIKRFLESSIILLEYAGTLKPPIHHGADCTEEACTRNTIDISTYTRKHVMETCACAYTKPPISAVYDLLQGGGIPVVQHMPDGTLCIRDASEIPYIAISHVWVDGLGSTSEAGLPTCQIERIAELVHTLLPGGAFWIDSLCIPEVRELRKQAIRKMTQTYANARAVLVIDAGIRSLSLSSPLEETALAILTSGWMQRLWTLQEGLLAKKLIFELSDGFAPLDNLFPDAVVQWCNPVLSHCLSELVRFTRRHRPDLSSIPDARIEFTDLVRFLVGRWTSRPEDETIAVCGLLNVNPNIFFDVQPSERLKTLLLQLRHLPGDIIFMDCPKMEDEPGFRWAPKSLMRSDSRVGHECRAVCTADGLEAEYCCARLAQVVRVSAGVSVKLFVKLAPQDLGDTTTTQVLNATIEKPTHSYAFNTVLLEKYPETGHAWVKGVLGLLDASDSDTVSGLRGCEYQERTMFFRSTERVVRKCAAEDASSAIVVEATLETLRVLVK</sequence>
<name>A0A2H3CNU1_ARMGA</name>
<accession>A0A2H3CNU1</accession>
<dbReference type="InterPro" id="IPR010730">
    <property type="entry name" value="HET"/>
</dbReference>
<organism evidence="2 3">
    <name type="scientific">Armillaria gallica</name>
    <name type="common">Bulbous honey fungus</name>
    <name type="synonym">Armillaria bulbosa</name>
    <dbReference type="NCBI Taxonomy" id="47427"/>
    <lineage>
        <taxon>Eukaryota</taxon>
        <taxon>Fungi</taxon>
        <taxon>Dikarya</taxon>
        <taxon>Basidiomycota</taxon>
        <taxon>Agaricomycotina</taxon>
        <taxon>Agaricomycetes</taxon>
        <taxon>Agaricomycetidae</taxon>
        <taxon>Agaricales</taxon>
        <taxon>Marasmiineae</taxon>
        <taxon>Physalacriaceae</taxon>
        <taxon>Armillaria</taxon>
    </lineage>
</organism>
<keyword evidence="3" id="KW-1185">Reference proteome</keyword>
<feature type="domain" description="Heterokaryon incompatibility" evidence="1">
    <location>
        <begin position="305"/>
        <end position="379"/>
    </location>
</feature>
<dbReference type="EMBL" id="KZ293706">
    <property type="protein sequence ID" value="PBK83520.1"/>
    <property type="molecule type" value="Genomic_DNA"/>
</dbReference>
<dbReference type="OrthoDB" id="2426273at2759"/>
<dbReference type="AlphaFoldDB" id="A0A2H3CNU1"/>
<dbReference type="PANTHER" id="PTHR39596">
    <property type="match status" value="1"/>
</dbReference>
<evidence type="ECO:0000313" key="2">
    <source>
        <dbReference type="EMBL" id="PBK83520.1"/>
    </source>
</evidence>
<evidence type="ECO:0000313" key="3">
    <source>
        <dbReference type="Proteomes" id="UP000217790"/>
    </source>
</evidence>
<dbReference type="InParanoid" id="A0A2H3CNU1"/>